<feature type="region of interest" description="Disordered" evidence="1">
    <location>
        <begin position="237"/>
        <end position="264"/>
    </location>
</feature>
<protein>
    <submittedName>
        <fullName evidence="2">Uncharacterized protein</fullName>
    </submittedName>
</protein>
<gene>
    <name evidence="2" type="ORF">BCR33DRAFT_719688</name>
</gene>
<dbReference type="Proteomes" id="UP000193642">
    <property type="component" value="Unassembled WGS sequence"/>
</dbReference>
<feature type="non-terminal residue" evidence="2">
    <location>
        <position position="1"/>
    </location>
</feature>
<organism evidence="2 3">
    <name type="scientific">Rhizoclosmatium globosum</name>
    <dbReference type="NCBI Taxonomy" id="329046"/>
    <lineage>
        <taxon>Eukaryota</taxon>
        <taxon>Fungi</taxon>
        <taxon>Fungi incertae sedis</taxon>
        <taxon>Chytridiomycota</taxon>
        <taxon>Chytridiomycota incertae sedis</taxon>
        <taxon>Chytridiomycetes</taxon>
        <taxon>Chytridiales</taxon>
        <taxon>Chytriomycetaceae</taxon>
        <taxon>Rhizoclosmatium</taxon>
    </lineage>
</organism>
<dbReference type="AlphaFoldDB" id="A0A1Y2BYV2"/>
<evidence type="ECO:0000256" key="1">
    <source>
        <dbReference type="SAM" id="MobiDB-lite"/>
    </source>
</evidence>
<dbReference type="EMBL" id="MCGO01000037">
    <property type="protein sequence ID" value="ORY39854.1"/>
    <property type="molecule type" value="Genomic_DNA"/>
</dbReference>
<feature type="compositionally biased region" description="Polar residues" evidence="1">
    <location>
        <begin position="250"/>
        <end position="263"/>
    </location>
</feature>
<name>A0A1Y2BYV2_9FUNG</name>
<evidence type="ECO:0000313" key="3">
    <source>
        <dbReference type="Proteomes" id="UP000193642"/>
    </source>
</evidence>
<accession>A0A1Y2BYV2</accession>
<sequence length="330" mass="36230">QIPPDSEALHLKQVFSSSVPQQSSKDLSSNHKSLSASSSFRHPLQEEKSTSIDVLAVRVAEMQKQVCQLWLEDSVLTRSLTHSQIDTLVKATASSSSSSSSHVPTASKSHPPDNRLDSVWKELRDLRSLITSTHSTVPPPPPHSSLASSTGISSTLKSYIKKEIKKHDQVILDDIVRPEISKELARMDVRWNQKLERIRTSSTFDAHPPTLSTAIDTSDITASTTTDDSSILYAPAATSTQSTPKRHTHSSTLQHPTYTASSSAEEELHDLMTRLKADLDKRTGQHPPIPTFISKTPPSSASKKRGGTQAASYSQPTFASRLKTRNPVWK</sequence>
<feature type="compositionally biased region" description="Low complexity" evidence="1">
    <location>
        <begin position="16"/>
        <end position="39"/>
    </location>
</feature>
<feature type="region of interest" description="Disordered" evidence="1">
    <location>
        <begin position="93"/>
        <end position="116"/>
    </location>
</feature>
<feature type="region of interest" description="Disordered" evidence="1">
    <location>
        <begin position="1"/>
        <end position="45"/>
    </location>
</feature>
<evidence type="ECO:0000313" key="2">
    <source>
        <dbReference type="EMBL" id="ORY39854.1"/>
    </source>
</evidence>
<keyword evidence="3" id="KW-1185">Reference proteome</keyword>
<reference evidence="2 3" key="1">
    <citation type="submission" date="2016-07" db="EMBL/GenBank/DDBJ databases">
        <title>Pervasive Adenine N6-methylation of Active Genes in Fungi.</title>
        <authorList>
            <consortium name="DOE Joint Genome Institute"/>
            <person name="Mondo S.J."/>
            <person name="Dannebaum R.O."/>
            <person name="Kuo R.C."/>
            <person name="Labutti K."/>
            <person name="Haridas S."/>
            <person name="Kuo A."/>
            <person name="Salamov A."/>
            <person name="Ahrendt S.R."/>
            <person name="Lipzen A."/>
            <person name="Sullivan W."/>
            <person name="Andreopoulos W.B."/>
            <person name="Clum A."/>
            <person name="Lindquist E."/>
            <person name="Daum C."/>
            <person name="Ramamoorthy G.K."/>
            <person name="Gryganskyi A."/>
            <person name="Culley D."/>
            <person name="Magnuson J.K."/>
            <person name="James T.Y."/>
            <person name="O'Malley M.A."/>
            <person name="Stajich J.E."/>
            <person name="Spatafora J.W."/>
            <person name="Visel A."/>
            <person name="Grigoriev I.V."/>
        </authorList>
    </citation>
    <scope>NUCLEOTIDE SEQUENCE [LARGE SCALE GENOMIC DNA]</scope>
    <source>
        <strain evidence="2 3">JEL800</strain>
    </source>
</reference>
<dbReference type="OrthoDB" id="10563782at2759"/>
<feature type="compositionally biased region" description="Polar residues" evidence="1">
    <location>
        <begin position="309"/>
        <end position="318"/>
    </location>
</feature>
<comment type="caution">
    <text evidence="2">The sequence shown here is derived from an EMBL/GenBank/DDBJ whole genome shotgun (WGS) entry which is preliminary data.</text>
</comment>
<feature type="region of interest" description="Disordered" evidence="1">
    <location>
        <begin position="281"/>
        <end position="330"/>
    </location>
</feature>
<proteinExistence type="predicted"/>